<evidence type="ECO:0000313" key="3">
    <source>
        <dbReference type="Proteomes" id="UP000433309"/>
    </source>
</evidence>
<protein>
    <submittedName>
        <fullName evidence="2">Addiction module toxin RelE</fullName>
    </submittedName>
</protein>
<dbReference type="SUPFAM" id="SSF143422">
    <property type="entry name" value="Transposase IS200-like"/>
    <property type="match status" value="1"/>
</dbReference>
<dbReference type="EMBL" id="WKJK01000018">
    <property type="protein sequence ID" value="MRW93666.1"/>
    <property type="molecule type" value="Genomic_DNA"/>
</dbReference>
<dbReference type="PANTHER" id="PTHR34322">
    <property type="entry name" value="TRANSPOSASE, Y1_TNP DOMAIN-CONTAINING"/>
    <property type="match status" value="1"/>
</dbReference>
<organism evidence="2 3">
    <name type="scientific">Duganella guangzhouensis</name>
    <dbReference type="NCBI Taxonomy" id="2666084"/>
    <lineage>
        <taxon>Bacteria</taxon>
        <taxon>Pseudomonadati</taxon>
        <taxon>Pseudomonadota</taxon>
        <taxon>Betaproteobacteria</taxon>
        <taxon>Burkholderiales</taxon>
        <taxon>Oxalobacteraceae</taxon>
        <taxon>Telluria group</taxon>
        <taxon>Duganella</taxon>
    </lineage>
</organism>
<dbReference type="PANTHER" id="PTHR34322:SF2">
    <property type="entry name" value="TRANSPOSASE IS200-LIKE DOMAIN-CONTAINING PROTEIN"/>
    <property type="match status" value="1"/>
</dbReference>
<dbReference type="SMART" id="SM01321">
    <property type="entry name" value="Y1_Tnp"/>
    <property type="match status" value="1"/>
</dbReference>
<dbReference type="Proteomes" id="UP000433309">
    <property type="component" value="Unassembled WGS sequence"/>
</dbReference>
<dbReference type="InterPro" id="IPR002686">
    <property type="entry name" value="Transposase_17"/>
</dbReference>
<dbReference type="Gene3D" id="3.30.70.1290">
    <property type="entry name" value="Transposase IS200-like"/>
    <property type="match status" value="1"/>
</dbReference>
<dbReference type="Pfam" id="PF01797">
    <property type="entry name" value="Y1_Tnp"/>
    <property type="match status" value="1"/>
</dbReference>
<dbReference type="GO" id="GO:0004803">
    <property type="term" value="F:transposase activity"/>
    <property type="evidence" value="ECO:0007669"/>
    <property type="project" value="InterPro"/>
</dbReference>
<reference evidence="2 3" key="1">
    <citation type="submission" date="2019-11" db="EMBL/GenBank/DDBJ databases">
        <title>Novel species isolated from a subtropical stream in China.</title>
        <authorList>
            <person name="Lu H."/>
        </authorList>
    </citation>
    <scope>NUCLEOTIDE SEQUENCE [LARGE SCALE GENOMIC DNA]</scope>
    <source>
        <strain evidence="2 3">FT80W</strain>
    </source>
</reference>
<dbReference type="RefSeq" id="WP_154382279.1">
    <property type="nucleotide sequence ID" value="NZ_WKJK01000018.1"/>
</dbReference>
<feature type="domain" description="Transposase IS200-like" evidence="1">
    <location>
        <begin position="9"/>
        <end position="123"/>
    </location>
</feature>
<name>A0A6I2LA93_9BURK</name>
<proteinExistence type="predicted"/>
<dbReference type="InterPro" id="IPR036515">
    <property type="entry name" value="Transposase_17_sf"/>
</dbReference>
<dbReference type="AlphaFoldDB" id="A0A6I2LA93"/>
<gene>
    <name evidence="2" type="ORF">GJ699_27095</name>
</gene>
<evidence type="ECO:0000259" key="1">
    <source>
        <dbReference type="SMART" id="SM01321"/>
    </source>
</evidence>
<evidence type="ECO:0000313" key="2">
    <source>
        <dbReference type="EMBL" id="MRW93666.1"/>
    </source>
</evidence>
<sequence>MSRPLRIQFPKALYHVTSRGDRKGMIYRDHVDRSVWLSLLAKVCADYHFIVHSFCQMGNHYHLVVETPDGNLSQGMRQLNGMYAQYFNRRHDLVGHLFQGRYYAVLAQREAYLQQLSRYVVLNPVRAQLVTSPGEWPWSSYRHVMAQDSCPDWLDVGSTLRIFSDNPETAVAAYERFVIAGIGAPSPLLQARHQLILGDDAFVASLQLPTSADKLRTVAKEQRRAMATSLQEYSAQSPTRNDAMASAYLSNAYTMAQIAAHFGVAIKTVSRAVKKNRVR</sequence>
<comment type="caution">
    <text evidence="2">The sequence shown here is derived from an EMBL/GenBank/DDBJ whole genome shotgun (WGS) entry which is preliminary data.</text>
</comment>
<accession>A0A6I2LA93</accession>
<keyword evidence="3" id="KW-1185">Reference proteome</keyword>
<dbReference type="GO" id="GO:0006313">
    <property type="term" value="P:DNA transposition"/>
    <property type="evidence" value="ECO:0007669"/>
    <property type="project" value="InterPro"/>
</dbReference>
<dbReference type="GO" id="GO:0003677">
    <property type="term" value="F:DNA binding"/>
    <property type="evidence" value="ECO:0007669"/>
    <property type="project" value="InterPro"/>
</dbReference>